<sequence>MAKWVLYVVGFEPMRGRLPDPHAHHLIHYATASSSCCTGARSTSSSRYINSWDSEGDSSAIYPARLLQAPHHHWSLQLSSSRLLHHHLFLLLYNLLPLYIPISLPPSVTLPGFVTCFGKLNPNPQLFQASFSIYLPLYLAYCLDLGTTWGQSGPGPRLNTTYTPASPVSVTTAL</sequence>
<accession>A0A5B7HED0</accession>
<organism evidence="1 2">
    <name type="scientific">Portunus trituberculatus</name>
    <name type="common">Swimming crab</name>
    <name type="synonym">Neptunus trituberculatus</name>
    <dbReference type="NCBI Taxonomy" id="210409"/>
    <lineage>
        <taxon>Eukaryota</taxon>
        <taxon>Metazoa</taxon>
        <taxon>Ecdysozoa</taxon>
        <taxon>Arthropoda</taxon>
        <taxon>Crustacea</taxon>
        <taxon>Multicrustacea</taxon>
        <taxon>Malacostraca</taxon>
        <taxon>Eumalacostraca</taxon>
        <taxon>Eucarida</taxon>
        <taxon>Decapoda</taxon>
        <taxon>Pleocyemata</taxon>
        <taxon>Brachyura</taxon>
        <taxon>Eubrachyura</taxon>
        <taxon>Portunoidea</taxon>
        <taxon>Portunidae</taxon>
        <taxon>Portuninae</taxon>
        <taxon>Portunus</taxon>
    </lineage>
</organism>
<proteinExistence type="predicted"/>
<evidence type="ECO:0000313" key="1">
    <source>
        <dbReference type="EMBL" id="MPC68483.1"/>
    </source>
</evidence>
<comment type="caution">
    <text evidence="1">The sequence shown here is derived from an EMBL/GenBank/DDBJ whole genome shotgun (WGS) entry which is preliminary data.</text>
</comment>
<reference evidence="1 2" key="1">
    <citation type="submission" date="2019-05" db="EMBL/GenBank/DDBJ databases">
        <title>Another draft genome of Portunus trituberculatus and its Hox gene families provides insights of decapod evolution.</title>
        <authorList>
            <person name="Jeong J.-H."/>
            <person name="Song I."/>
            <person name="Kim S."/>
            <person name="Choi T."/>
            <person name="Kim D."/>
            <person name="Ryu S."/>
            <person name="Kim W."/>
        </authorList>
    </citation>
    <scope>NUCLEOTIDE SEQUENCE [LARGE SCALE GENOMIC DNA]</scope>
    <source>
        <tissue evidence="1">Muscle</tissue>
    </source>
</reference>
<dbReference type="EMBL" id="VSRR010027923">
    <property type="protein sequence ID" value="MPC68483.1"/>
    <property type="molecule type" value="Genomic_DNA"/>
</dbReference>
<dbReference type="AlphaFoldDB" id="A0A5B7HED0"/>
<protein>
    <submittedName>
        <fullName evidence="1">Uncharacterized protein</fullName>
    </submittedName>
</protein>
<keyword evidence="2" id="KW-1185">Reference proteome</keyword>
<gene>
    <name evidence="1" type="ORF">E2C01_062685</name>
</gene>
<evidence type="ECO:0000313" key="2">
    <source>
        <dbReference type="Proteomes" id="UP000324222"/>
    </source>
</evidence>
<name>A0A5B7HED0_PORTR</name>
<dbReference type="Proteomes" id="UP000324222">
    <property type="component" value="Unassembled WGS sequence"/>
</dbReference>